<evidence type="ECO:0000313" key="4">
    <source>
        <dbReference type="Proteomes" id="UP001057580"/>
    </source>
</evidence>
<dbReference type="Proteomes" id="UP001057580">
    <property type="component" value="Chromosome"/>
</dbReference>
<organism evidence="3 4">
    <name type="scientific">Salinirubellus salinus</name>
    <dbReference type="NCBI Taxonomy" id="1364945"/>
    <lineage>
        <taxon>Archaea</taxon>
        <taxon>Methanobacteriati</taxon>
        <taxon>Methanobacteriota</taxon>
        <taxon>Stenosarchaea group</taxon>
        <taxon>Halobacteria</taxon>
        <taxon>Halobacteriales</taxon>
        <taxon>Natronomonadaceae</taxon>
        <taxon>Salinirubellus</taxon>
    </lineage>
</organism>
<dbReference type="AlphaFoldDB" id="A0A9E7R1Z3"/>
<dbReference type="Pfam" id="PF24379">
    <property type="entry name" value="DUF7535"/>
    <property type="match status" value="1"/>
</dbReference>
<dbReference type="EMBL" id="CP104003">
    <property type="protein sequence ID" value="UWM54116.1"/>
    <property type="molecule type" value="Genomic_DNA"/>
</dbReference>
<proteinExistence type="predicted"/>
<evidence type="ECO:0000313" key="3">
    <source>
        <dbReference type="EMBL" id="UWM54116.1"/>
    </source>
</evidence>
<name>A0A9E7R1Z3_9EURY</name>
<feature type="transmembrane region" description="Helical" evidence="2">
    <location>
        <begin position="34"/>
        <end position="59"/>
    </location>
</feature>
<dbReference type="KEGG" id="ssai:N0B31_18610"/>
<gene>
    <name evidence="3" type="ORF">N0B31_18610</name>
</gene>
<dbReference type="RefSeq" id="WP_260593110.1">
    <property type="nucleotide sequence ID" value="NZ_CP104003.1"/>
</dbReference>
<keyword evidence="2" id="KW-0472">Membrane</keyword>
<keyword evidence="2" id="KW-0812">Transmembrane</keyword>
<protein>
    <submittedName>
        <fullName evidence="3">Uncharacterized protein</fullName>
    </submittedName>
</protein>
<reference evidence="3" key="1">
    <citation type="submission" date="2022-09" db="EMBL/GenBank/DDBJ databases">
        <title>Diverse halophilic archaea isolated from saline environments.</title>
        <authorList>
            <person name="Cui H.-L."/>
        </authorList>
    </citation>
    <scope>NUCLEOTIDE SEQUENCE</scope>
    <source>
        <strain evidence="3">ZS-35-S2</strain>
    </source>
</reference>
<evidence type="ECO:0000256" key="2">
    <source>
        <dbReference type="SAM" id="Phobius"/>
    </source>
</evidence>
<dbReference type="InterPro" id="IPR055957">
    <property type="entry name" value="DUF7535"/>
</dbReference>
<keyword evidence="4" id="KW-1185">Reference proteome</keyword>
<feature type="region of interest" description="Disordered" evidence="1">
    <location>
        <begin position="1"/>
        <end position="24"/>
    </location>
</feature>
<keyword evidence="2" id="KW-1133">Transmembrane helix</keyword>
<sequence length="85" mass="9212">MSIDSTGSTPKLPEPLRTVSESAGMRPDNEMHGFGLLMAGLMLVLLIPLLPIFAVIWLVSKGVAVVRRTVSDESDEPRRGRRPAA</sequence>
<evidence type="ECO:0000256" key="1">
    <source>
        <dbReference type="SAM" id="MobiDB-lite"/>
    </source>
</evidence>
<dbReference type="GeneID" id="74944478"/>
<accession>A0A9E7R1Z3</accession>